<dbReference type="InterPro" id="IPR016032">
    <property type="entry name" value="Sig_transdc_resp-reg_C-effctor"/>
</dbReference>
<reference evidence="2 3" key="1">
    <citation type="submission" date="2017-11" db="EMBL/GenBank/DDBJ databases">
        <title>Sequencing the genomes of 1000 actinobacteria strains.</title>
        <authorList>
            <person name="Klenk H.-P."/>
        </authorList>
    </citation>
    <scope>NUCLEOTIDE SEQUENCE [LARGE SCALE GENOMIC DNA]</scope>
    <source>
        <strain evidence="2 3">DSM 44104</strain>
    </source>
</reference>
<evidence type="ECO:0000259" key="1">
    <source>
        <dbReference type="PROSITE" id="PS50043"/>
    </source>
</evidence>
<dbReference type="Pfam" id="PF00196">
    <property type="entry name" value="GerE"/>
    <property type="match status" value="1"/>
</dbReference>
<feature type="domain" description="HTH luxR-type" evidence="1">
    <location>
        <begin position="131"/>
        <end position="196"/>
    </location>
</feature>
<dbReference type="AlphaFoldDB" id="A0AA44UM29"/>
<dbReference type="InterPro" id="IPR013656">
    <property type="entry name" value="PAS_4"/>
</dbReference>
<dbReference type="Gene3D" id="1.10.10.10">
    <property type="entry name" value="Winged helix-like DNA-binding domain superfamily/Winged helix DNA-binding domain"/>
    <property type="match status" value="1"/>
</dbReference>
<comment type="caution">
    <text evidence="2">The sequence shown here is derived from an EMBL/GenBank/DDBJ whole genome shotgun (WGS) entry which is preliminary data.</text>
</comment>
<dbReference type="InterPro" id="IPR000792">
    <property type="entry name" value="Tscrpt_reg_LuxR_C"/>
</dbReference>
<dbReference type="Pfam" id="PF08448">
    <property type="entry name" value="PAS_4"/>
    <property type="match status" value="1"/>
</dbReference>
<gene>
    <name evidence="2" type="ORF">ATL51_1248</name>
</gene>
<dbReference type="SUPFAM" id="SSF46894">
    <property type="entry name" value="C-terminal effector domain of the bipartite response regulators"/>
    <property type="match status" value="1"/>
</dbReference>
<evidence type="ECO:0000313" key="2">
    <source>
        <dbReference type="EMBL" id="PKB29615.1"/>
    </source>
</evidence>
<dbReference type="GO" id="GO:0006355">
    <property type="term" value="P:regulation of DNA-templated transcription"/>
    <property type="evidence" value="ECO:0007669"/>
    <property type="project" value="InterPro"/>
</dbReference>
<accession>A0AA44UM29</accession>
<evidence type="ECO:0000313" key="3">
    <source>
        <dbReference type="Proteomes" id="UP000232453"/>
    </source>
</evidence>
<dbReference type="RefSeq" id="WP_073575121.1">
    <property type="nucleotide sequence ID" value="NZ_JBEPFP010000049.1"/>
</dbReference>
<dbReference type="InterPro" id="IPR036388">
    <property type="entry name" value="WH-like_DNA-bd_sf"/>
</dbReference>
<dbReference type="Proteomes" id="UP000232453">
    <property type="component" value="Unassembled WGS sequence"/>
</dbReference>
<dbReference type="EMBL" id="PHUJ01000003">
    <property type="protein sequence ID" value="PKB29615.1"/>
    <property type="molecule type" value="Genomic_DNA"/>
</dbReference>
<organism evidence="2 3">
    <name type="scientific">Pseudonocardia alni</name>
    <name type="common">Amycolata alni</name>
    <dbReference type="NCBI Taxonomy" id="33907"/>
    <lineage>
        <taxon>Bacteria</taxon>
        <taxon>Bacillati</taxon>
        <taxon>Actinomycetota</taxon>
        <taxon>Actinomycetes</taxon>
        <taxon>Pseudonocardiales</taxon>
        <taxon>Pseudonocardiaceae</taxon>
        <taxon>Pseudonocardia</taxon>
    </lineage>
</organism>
<name>A0AA44UM29_PSEA5</name>
<dbReference type="SMART" id="SM00421">
    <property type="entry name" value="HTH_LUXR"/>
    <property type="match status" value="1"/>
</dbReference>
<dbReference type="PROSITE" id="PS50043">
    <property type="entry name" value="HTH_LUXR_2"/>
    <property type="match status" value="1"/>
</dbReference>
<sequence>MRVLPYDGDTTERISQESTSACMVSLDRGLRVVAANQEMFRRMCDIGSGDVCGSAFCDLLDGSIRTRVRHQMERLLDGQQPRFQERSVAIAGAGSSLRGDLMATAIARNAGRVEGVVVVLRTGDAEPSTAWSGPRRILSDMDAKILEGVASGASTVQLASTLFLSRGGVEYHVTALLRKMRVKNRPALISKAYSMGFFELGSWPPQVVPDHVK</sequence>
<dbReference type="SMR" id="A0AA44UM29"/>
<protein>
    <submittedName>
        <fullName evidence="2">PAS domain-containing protein</fullName>
    </submittedName>
</protein>
<dbReference type="SUPFAM" id="SSF55785">
    <property type="entry name" value="PYP-like sensor domain (PAS domain)"/>
    <property type="match status" value="1"/>
</dbReference>
<dbReference type="InterPro" id="IPR035965">
    <property type="entry name" value="PAS-like_dom_sf"/>
</dbReference>
<dbReference type="GO" id="GO:0003677">
    <property type="term" value="F:DNA binding"/>
    <property type="evidence" value="ECO:0007669"/>
    <property type="project" value="InterPro"/>
</dbReference>
<dbReference type="Gene3D" id="3.30.450.20">
    <property type="entry name" value="PAS domain"/>
    <property type="match status" value="1"/>
</dbReference>
<proteinExistence type="predicted"/>